<evidence type="ECO:0000256" key="5">
    <source>
        <dbReference type="ARBA" id="ARBA00023136"/>
    </source>
</evidence>
<evidence type="ECO:0000256" key="3">
    <source>
        <dbReference type="ARBA" id="ARBA00022679"/>
    </source>
</evidence>
<keyword evidence="2" id="KW-0963">Cytoplasm</keyword>
<dbReference type="OrthoDB" id="44467at2759"/>
<name>A0A7J6L613_PEROL</name>
<dbReference type="InterPro" id="IPR021838">
    <property type="entry name" value="DUF3431"/>
</dbReference>
<dbReference type="GO" id="GO:0005737">
    <property type="term" value="C:cytoplasm"/>
    <property type="evidence" value="ECO:0007669"/>
    <property type="project" value="TreeGrafter"/>
</dbReference>
<dbReference type="GO" id="GO:0008914">
    <property type="term" value="F:leucyl-tRNA--protein transferase activity"/>
    <property type="evidence" value="ECO:0007669"/>
    <property type="project" value="InterPro"/>
</dbReference>
<keyword evidence="3" id="KW-0808">Transferase</keyword>
<feature type="compositionally biased region" description="Low complexity" evidence="8">
    <location>
        <begin position="360"/>
        <end position="378"/>
    </location>
</feature>
<dbReference type="InterPro" id="IPR016181">
    <property type="entry name" value="Acyl_CoA_acyltransferase"/>
</dbReference>
<evidence type="ECO:0000256" key="4">
    <source>
        <dbReference type="ARBA" id="ARBA00022692"/>
    </source>
</evidence>
<dbReference type="Gene3D" id="3.40.630.70">
    <property type="entry name" value="Leucyl/phenylalanyl-tRNA-protein transferase, C-terminal domain"/>
    <property type="match status" value="1"/>
</dbReference>
<feature type="region of interest" description="Disordered" evidence="8">
    <location>
        <begin position="337"/>
        <end position="378"/>
    </location>
</feature>
<dbReference type="EMBL" id="JABAHT010000522">
    <property type="protein sequence ID" value="KAF4654623.1"/>
    <property type="molecule type" value="Genomic_DNA"/>
</dbReference>
<dbReference type="GO" id="GO:0016020">
    <property type="term" value="C:membrane"/>
    <property type="evidence" value="ECO:0007669"/>
    <property type="project" value="UniProtKB-SubCell"/>
</dbReference>
<dbReference type="InterPro" id="IPR004616">
    <property type="entry name" value="Leu/Phe-tRNA_Trfase"/>
</dbReference>
<evidence type="ECO:0000256" key="8">
    <source>
        <dbReference type="SAM" id="MobiDB-lite"/>
    </source>
</evidence>
<feature type="compositionally biased region" description="Low complexity" evidence="8">
    <location>
        <begin position="566"/>
        <end position="585"/>
    </location>
</feature>
<dbReference type="SUPFAM" id="SSF103506">
    <property type="entry name" value="Mitochondrial carrier"/>
    <property type="match status" value="1"/>
</dbReference>
<evidence type="ECO:0000313" key="9">
    <source>
        <dbReference type="EMBL" id="KAF4654623.1"/>
    </source>
</evidence>
<evidence type="ECO:0000256" key="7">
    <source>
        <dbReference type="PROSITE-ProRule" id="PRU00282"/>
    </source>
</evidence>
<dbReference type="Pfam" id="PF11913">
    <property type="entry name" value="DUF3431"/>
    <property type="match status" value="1"/>
</dbReference>
<comment type="caution">
    <text evidence="9">The sequence shown here is derived from an EMBL/GenBank/DDBJ whole genome shotgun (WGS) entry which is preliminary data.</text>
</comment>
<dbReference type="PANTHER" id="PTHR30098:SF2">
    <property type="entry name" value="LEUCYL_PHENYLALANYL-TRNA--PROTEIN TRANSFERASE"/>
    <property type="match status" value="1"/>
</dbReference>
<evidence type="ECO:0000256" key="2">
    <source>
        <dbReference type="ARBA" id="ARBA00022490"/>
    </source>
</evidence>
<dbReference type="Pfam" id="PF03588">
    <property type="entry name" value="Leu_Phe_trans"/>
    <property type="match status" value="2"/>
</dbReference>
<dbReference type="GO" id="GO:0030163">
    <property type="term" value="P:protein catabolic process"/>
    <property type="evidence" value="ECO:0007669"/>
    <property type="project" value="InterPro"/>
</dbReference>
<protein>
    <submittedName>
        <fullName evidence="9">Uncharacterized protein</fullName>
    </submittedName>
</protein>
<feature type="non-terminal residue" evidence="9">
    <location>
        <position position="1"/>
    </location>
</feature>
<dbReference type="PANTHER" id="PTHR30098">
    <property type="entry name" value="LEUCYL/PHENYLALANYL-TRNA--PROTEIN TRANSFERASE"/>
    <property type="match status" value="1"/>
</dbReference>
<gene>
    <name evidence="9" type="ORF">FOZ61_008151</name>
</gene>
<dbReference type="Pfam" id="PF00153">
    <property type="entry name" value="Mito_carr"/>
    <property type="match status" value="1"/>
</dbReference>
<evidence type="ECO:0000256" key="1">
    <source>
        <dbReference type="ARBA" id="ARBA00004141"/>
    </source>
</evidence>
<sequence>MAQEGDTPSPSAAAAPSAYRTLLKYAREYTHSKNGESKHPIGLMMCGLNAGLMQSLIFNPYDRALYLTIKHSKDTSGYHRRFLDRRNWPRRPGQYFEGVGPAVLQKAVSFGLYFPMEELFLSSPLVEQAGGAWLAGTLAGLANGIFTTPFNAVKFSIWRTSQQQYSNPVTAINVLKDIQGREGLRGLFRGCVPTVYRDVTFCLTYATMRHVHSNDPQAGGFLGNMASAIVATALSSPFNWVRLQEYSHPEVSRRTSQWLRILLQSEGLIGPGPSLGDGFLASSKELCRRLGSLLRTLRIGWGSVRVGLGMGFGSQVYAFCRHGIAYYDQPSLTMEVDEGESASSEVPTRRRRAQQRRGRSTSGPDDPYAASPPSSPFSRIPTEQLILMIATQMPSFALAPEASSRSRLLLMPAMDLQDMADAVVRNNMCEFCWSLCFHPAFLSRLFYEGFLPICTDIGGTDEDGSASPLYILLPKLHRKRSAITDILRDLHIHKKVRKKAGRYELSFDTDFDGVVSSCHRQHGEAWLYPPIVNSLRAIHGQGQGSGGGSSPREAPSVKRRNGGSGPAVSESSTSSSSQSPTARSSAGGGRVSLHSVEVRRADTKELVAGELGCLVGKCYTSLTGFFDSKSPGSGSVQMAALGAYLSNEGLAQMWDIGMDIEYKRSLGARNLPRTEFVRTFRHLRDESSQTGARCAAKNCREIIDTFLLARRRRQTEGVADYSCTMSSLSFLPLSLLAILFPTAAGGVIGIRDLGLAIQSRVRPGPPTSFCLDGGFLEEVRDHAYYYYRTGEMEAEYTTMLTTVYESANIKQNCTVAILQAVLLKLEQTAPLDHEQYLRMIEHYMDTSLEYLDEADSITTSDVDSWPIAPGIERLIEIERRSVRTRDLTVDMILNYCQSIDWRNMTQPMKWLRSPVLTPHWSIVNIHVYLVQQPHCDQDAVTTILLRLLGGLDFRSVHVEKYFTGGPKREEQSAYFHHIAKYYRSLGDWLLFMHPDSDEHQGDDFIALSRALKLIHRGSEFALETLGVYPLSQQFIFRPKRVRAAPFRWTWQRIWGTEFPEAWEETLSFYEAGQYIVRRDFVHVHPLPFWERLRTDTELNDGRFSGDIEAMWHVVFNQPVDMVWRESEHTLPLCLRLCLPMATGDSSSSMVTSEEGLSTSVDITATDLVAVVLDLNPWVWSSYSLASFKAEAPAEPTEQAMQEKAAGSVTLEALFSALLLTVGAISAASVTGDPLGVCIVGVSPTKASILLKGAWPDMDRTVLWSAMVEFIKASVEE</sequence>
<keyword evidence="5 7" id="KW-0472">Membrane</keyword>
<organism evidence="9 10">
    <name type="scientific">Perkinsus olseni</name>
    <name type="common">Perkinsus atlanticus</name>
    <dbReference type="NCBI Taxonomy" id="32597"/>
    <lineage>
        <taxon>Eukaryota</taxon>
        <taxon>Sar</taxon>
        <taxon>Alveolata</taxon>
        <taxon>Perkinsozoa</taxon>
        <taxon>Perkinsea</taxon>
        <taxon>Perkinsida</taxon>
        <taxon>Perkinsidae</taxon>
        <taxon>Perkinsus</taxon>
    </lineage>
</organism>
<dbReference type="InterPro" id="IPR018108">
    <property type="entry name" value="MCP_transmembrane"/>
</dbReference>
<dbReference type="Gene3D" id="1.50.40.10">
    <property type="entry name" value="Mitochondrial carrier domain"/>
    <property type="match status" value="1"/>
</dbReference>
<dbReference type="AlphaFoldDB" id="A0A7J6L613"/>
<comment type="subcellular location">
    <subcellularLocation>
        <location evidence="1">Membrane</location>
        <topology evidence="1">Multi-pass membrane protein</topology>
    </subcellularLocation>
</comment>
<dbReference type="PROSITE" id="PS50920">
    <property type="entry name" value="SOLCAR"/>
    <property type="match status" value="1"/>
</dbReference>
<dbReference type="Proteomes" id="UP000570595">
    <property type="component" value="Unassembled WGS sequence"/>
</dbReference>
<feature type="repeat" description="Solcar" evidence="7">
    <location>
        <begin position="127"/>
        <end position="215"/>
    </location>
</feature>
<evidence type="ECO:0000313" key="10">
    <source>
        <dbReference type="Proteomes" id="UP000570595"/>
    </source>
</evidence>
<evidence type="ECO:0000256" key="6">
    <source>
        <dbReference type="ARBA" id="ARBA00023315"/>
    </source>
</evidence>
<dbReference type="InterPro" id="IPR042203">
    <property type="entry name" value="Leu/Phe-tRNA_Trfase_C"/>
</dbReference>
<reference evidence="9 10" key="1">
    <citation type="submission" date="2020-04" db="EMBL/GenBank/DDBJ databases">
        <title>Perkinsus olseni comparative genomics.</title>
        <authorList>
            <person name="Bogema D.R."/>
        </authorList>
    </citation>
    <scope>NUCLEOTIDE SEQUENCE [LARGE SCALE GENOMIC DNA]</scope>
    <source>
        <strain evidence="9">ATCC PRA-179</strain>
    </source>
</reference>
<keyword evidence="4 7" id="KW-0812">Transmembrane</keyword>
<keyword evidence="6" id="KW-0012">Acyltransferase</keyword>
<accession>A0A7J6L613</accession>
<proteinExistence type="predicted"/>
<dbReference type="InterPro" id="IPR023395">
    <property type="entry name" value="MCP_dom_sf"/>
</dbReference>
<dbReference type="SUPFAM" id="SSF55729">
    <property type="entry name" value="Acyl-CoA N-acyltransferases (Nat)"/>
    <property type="match status" value="2"/>
</dbReference>
<feature type="region of interest" description="Disordered" evidence="8">
    <location>
        <begin position="538"/>
        <end position="593"/>
    </location>
</feature>
<feature type="compositionally biased region" description="Basic residues" evidence="8">
    <location>
        <begin position="349"/>
        <end position="359"/>
    </location>
</feature>